<evidence type="ECO:0000313" key="1">
    <source>
        <dbReference type="EMBL" id="KAG5603417.1"/>
    </source>
</evidence>
<dbReference type="Proteomes" id="UP000824120">
    <property type="component" value="Chromosome 6"/>
</dbReference>
<organism evidence="1 2">
    <name type="scientific">Solanum commersonii</name>
    <name type="common">Commerson's wild potato</name>
    <name type="synonym">Commerson's nightshade</name>
    <dbReference type="NCBI Taxonomy" id="4109"/>
    <lineage>
        <taxon>Eukaryota</taxon>
        <taxon>Viridiplantae</taxon>
        <taxon>Streptophyta</taxon>
        <taxon>Embryophyta</taxon>
        <taxon>Tracheophyta</taxon>
        <taxon>Spermatophyta</taxon>
        <taxon>Magnoliopsida</taxon>
        <taxon>eudicotyledons</taxon>
        <taxon>Gunneridae</taxon>
        <taxon>Pentapetalae</taxon>
        <taxon>asterids</taxon>
        <taxon>lamiids</taxon>
        <taxon>Solanales</taxon>
        <taxon>Solanaceae</taxon>
        <taxon>Solanoideae</taxon>
        <taxon>Solaneae</taxon>
        <taxon>Solanum</taxon>
    </lineage>
</organism>
<evidence type="ECO:0000313" key="2">
    <source>
        <dbReference type="Proteomes" id="UP000824120"/>
    </source>
</evidence>
<accession>A0A9J5YSD4</accession>
<gene>
    <name evidence="1" type="ORF">H5410_034787</name>
</gene>
<dbReference type="AlphaFoldDB" id="A0A9J5YSD4"/>
<proteinExistence type="predicted"/>
<sequence length="78" mass="8862">MCSELMVWVGVRSDEVKVELERIKQKNRKQFKKEIVAAIWGASIYHTWRASKNCGIGGVCTNRESLMEESSGEETAEI</sequence>
<reference evidence="1 2" key="1">
    <citation type="submission" date="2020-09" db="EMBL/GenBank/DDBJ databases">
        <title>De no assembly of potato wild relative species, Solanum commersonii.</title>
        <authorList>
            <person name="Cho K."/>
        </authorList>
    </citation>
    <scope>NUCLEOTIDE SEQUENCE [LARGE SCALE GENOMIC DNA]</scope>
    <source>
        <strain evidence="1">LZ3.2</strain>
        <tissue evidence="1">Leaf</tissue>
    </source>
</reference>
<comment type="caution">
    <text evidence="1">The sequence shown here is derived from an EMBL/GenBank/DDBJ whole genome shotgun (WGS) entry which is preliminary data.</text>
</comment>
<name>A0A9J5YSD4_SOLCO</name>
<keyword evidence="2" id="KW-1185">Reference proteome</keyword>
<dbReference type="OrthoDB" id="1306228at2759"/>
<protein>
    <submittedName>
        <fullName evidence="1">Uncharacterized protein</fullName>
    </submittedName>
</protein>
<dbReference type="EMBL" id="JACXVP010000006">
    <property type="protein sequence ID" value="KAG5603417.1"/>
    <property type="molecule type" value="Genomic_DNA"/>
</dbReference>